<dbReference type="Proteomes" id="UP000288071">
    <property type="component" value="Unassembled WGS sequence"/>
</dbReference>
<organism evidence="3 4">
    <name type="scientific">Paenirhodobacter huangdaonensis</name>
    <dbReference type="NCBI Taxonomy" id="2501515"/>
    <lineage>
        <taxon>Bacteria</taxon>
        <taxon>Pseudomonadati</taxon>
        <taxon>Pseudomonadota</taxon>
        <taxon>Alphaproteobacteria</taxon>
        <taxon>Rhodobacterales</taxon>
        <taxon>Rhodobacter group</taxon>
        <taxon>Paenirhodobacter</taxon>
    </lineage>
</organism>
<evidence type="ECO:0000313" key="3">
    <source>
        <dbReference type="EMBL" id="RWR52145.1"/>
    </source>
</evidence>
<dbReference type="InterPro" id="IPR025961">
    <property type="entry name" value="Metal_resist"/>
</dbReference>
<dbReference type="EMBL" id="SAVA01000005">
    <property type="protein sequence ID" value="RWR52145.1"/>
    <property type="molecule type" value="Genomic_DNA"/>
</dbReference>
<name>A0A443LSI9_9RHOB</name>
<protein>
    <submittedName>
        <fullName evidence="3">Periplasmic heavy metal sensor</fullName>
    </submittedName>
</protein>
<comment type="caution">
    <text evidence="3">The sequence shown here is derived from an EMBL/GenBank/DDBJ whole genome shotgun (WGS) entry which is preliminary data.</text>
</comment>
<keyword evidence="2" id="KW-0812">Transmembrane</keyword>
<reference evidence="3 4" key="2">
    <citation type="submission" date="2019-01" db="EMBL/GenBank/DDBJ databases">
        <title>Sinorhodobacter populi sp. nov. isolated from the symptomatic bark tissue of Populus euramericana canker.</title>
        <authorList>
            <person name="Xu G."/>
        </authorList>
    </citation>
    <scope>NUCLEOTIDE SEQUENCE [LARGE SCALE GENOMIC DNA]</scope>
    <source>
        <strain evidence="3 4">CGMCC 1.12963</strain>
    </source>
</reference>
<dbReference type="Pfam" id="PF13801">
    <property type="entry name" value="Metal_resist"/>
    <property type="match status" value="1"/>
</dbReference>
<keyword evidence="2" id="KW-0472">Membrane</keyword>
<keyword evidence="2" id="KW-1133">Transmembrane helix</keyword>
<proteinExistence type="predicted"/>
<accession>A0A443LSI9</accession>
<feature type="transmembrane region" description="Helical" evidence="2">
    <location>
        <begin position="28"/>
        <end position="50"/>
    </location>
</feature>
<feature type="compositionally biased region" description="Basic and acidic residues" evidence="1">
    <location>
        <begin position="153"/>
        <end position="171"/>
    </location>
</feature>
<evidence type="ECO:0000256" key="1">
    <source>
        <dbReference type="SAM" id="MobiDB-lite"/>
    </source>
</evidence>
<feature type="region of interest" description="Disordered" evidence="1">
    <location>
        <begin position="153"/>
        <end position="188"/>
    </location>
</feature>
<evidence type="ECO:0000256" key="2">
    <source>
        <dbReference type="SAM" id="Phobius"/>
    </source>
</evidence>
<reference evidence="4" key="1">
    <citation type="submission" date="2019-01" db="EMBL/GenBank/DDBJ databases">
        <title>Sinorhodobacter populi sp. nov. isolated from the symptomatic bark tissue of Populus euramericana canker.</title>
        <authorList>
            <person name="Li Y."/>
        </authorList>
    </citation>
    <scope>NUCLEOTIDE SEQUENCE [LARGE SCALE GENOMIC DNA]</scope>
    <source>
        <strain evidence="4">CGMCC 1.12963</strain>
    </source>
</reference>
<dbReference type="AlphaFoldDB" id="A0A443LSI9"/>
<gene>
    <name evidence="3" type="ORF">EOW66_10285</name>
</gene>
<keyword evidence="4" id="KW-1185">Reference proteome</keyword>
<evidence type="ECO:0000313" key="4">
    <source>
        <dbReference type="Proteomes" id="UP000288071"/>
    </source>
</evidence>
<sequence>MKGEEGTMTEANTSVGGQKPAMKGWVKAVFILSVTLNLLVAGVVVGGFLATERHPPRPPVGDVTLGPLGDAFSREDRDAMRRAAERSGTDFGSMRKAFRADMDRLIAALSADPWDEAAVRDALAGMRARTLRRMELGEQVMLDRLETMTPADRRAYAERLRERTERMDRRIGPPGDGRQMPPPPPPEE</sequence>